<dbReference type="SUPFAM" id="SSF52317">
    <property type="entry name" value="Class I glutamine amidotransferase-like"/>
    <property type="match status" value="1"/>
</dbReference>
<keyword evidence="5 11" id="KW-0547">Nucleotide-binding</keyword>
<keyword evidence="15" id="KW-1185">Reference proteome</keyword>
<dbReference type="InterPro" id="IPR033828">
    <property type="entry name" value="GATase1_CTP_Synthase"/>
</dbReference>
<comment type="activity regulation">
    <text evidence="11">Allosterically activated by GTP, when glutamine is the substrate; GTP has no effect on the reaction when ammonia is the substrate. The allosteric effector GTP functions by stabilizing the protein conformation that binds the tetrahedral intermediate(s) formed during glutamine hydrolysis. Inhibited by the product CTP, via allosteric rather than competitive inhibition.</text>
</comment>
<comment type="pathway">
    <text evidence="1 11">Pyrimidine metabolism; CTP biosynthesis via de novo pathway; CTP from UDP: step 2/2.</text>
</comment>
<dbReference type="FunFam" id="3.40.50.880:FF:000002">
    <property type="entry name" value="CTP synthase"/>
    <property type="match status" value="1"/>
</dbReference>
<dbReference type="AlphaFoldDB" id="A0A7W9KLU1"/>
<feature type="binding site" evidence="11">
    <location>
        <position position="150"/>
    </location>
    <ligand>
        <name>Mg(2+)</name>
        <dbReference type="ChEBI" id="CHEBI:18420"/>
    </ligand>
</feature>
<keyword evidence="6 11" id="KW-0067">ATP-binding</keyword>
<evidence type="ECO:0000256" key="11">
    <source>
        <dbReference type="HAMAP-Rule" id="MF_01227"/>
    </source>
</evidence>
<feature type="binding site" evidence="11">
    <location>
        <position position="251"/>
    </location>
    <ligand>
        <name>ATP</name>
        <dbReference type="ChEBI" id="CHEBI:30616"/>
    </ligand>
</feature>
<feature type="binding site" evidence="11">
    <location>
        <position position="476"/>
    </location>
    <ligand>
        <name>L-glutamine</name>
        <dbReference type="ChEBI" id="CHEBI:58359"/>
    </ligand>
</feature>
<evidence type="ECO:0000256" key="3">
    <source>
        <dbReference type="ARBA" id="ARBA00022598"/>
    </source>
</evidence>
<dbReference type="GO" id="GO:0046872">
    <property type="term" value="F:metal ion binding"/>
    <property type="evidence" value="ECO:0007669"/>
    <property type="project" value="UniProtKB-KW"/>
</dbReference>
<feature type="region of interest" description="Amidoligase domain" evidence="11">
    <location>
        <begin position="1"/>
        <end position="276"/>
    </location>
</feature>
<dbReference type="GO" id="GO:0019856">
    <property type="term" value="P:pyrimidine nucleobase biosynthetic process"/>
    <property type="evidence" value="ECO:0007669"/>
    <property type="project" value="TreeGrafter"/>
</dbReference>
<feature type="domain" description="CTP synthase N-terminal" evidence="13">
    <location>
        <begin position="8"/>
        <end position="276"/>
    </location>
</feature>
<feature type="active site" evidence="11">
    <location>
        <position position="525"/>
    </location>
</feature>
<dbReference type="GO" id="GO:0044210">
    <property type="term" value="P:'de novo' CTP biosynthetic process"/>
    <property type="evidence" value="ECO:0007669"/>
    <property type="project" value="UniProtKB-UniRule"/>
</dbReference>
<dbReference type="EC" id="6.3.4.2" evidence="11"/>
<dbReference type="GO" id="GO:0042802">
    <property type="term" value="F:identical protein binding"/>
    <property type="evidence" value="ECO:0007669"/>
    <property type="project" value="TreeGrafter"/>
</dbReference>
<dbReference type="GO" id="GO:0005829">
    <property type="term" value="C:cytosol"/>
    <property type="evidence" value="ECO:0007669"/>
    <property type="project" value="TreeGrafter"/>
</dbReference>
<feature type="domain" description="Glutamine amidotransferase" evidence="12">
    <location>
        <begin position="311"/>
        <end position="542"/>
    </location>
</feature>
<evidence type="ECO:0000256" key="6">
    <source>
        <dbReference type="ARBA" id="ARBA00022840"/>
    </source>
</evidence>
<name>A0A7W9KLU1_9PSEU</name>
<comment type="miscellaneous">
    <text evidence="11">CTPSs have evolved a hybrid strategy for distinguishing between UTP and CTP. The overlapping regions of the product feedback inhibitory and substrate sites recognize a common feature in both compounds, the triphosphate moiety. To differentiate isosteric substrate and product pyrimidine rings, an additional pocket far from the expected kinase/ligase catalytic site, specifically recognizes the cytosine and ribose portions of the product inhibitor.</text>
</comment>
<keyword evidence="9 11" id="KW-0665">Pyrimidine biosynthesis</keyword>
<organism evidence="14 15">
    <name type="scientific">Kutzneria kofuensis</name>
    <dbReference type="NCBI Taxonomy" id="103725"/>
    <lineage>
        <taxon>Bacteria</taxon>
        <taxon>Bacillati</taxon>
        <taxon>Actinomycetota</taxon>
        <taxon>Actinomycetes</taxon>
        <taxon>Pseudonocardiales</taxon>
        <taxon>Pseudonocardiaceae</taxon>
        <taxon>Kutzneria</taxon>
    </lineage>
</organism>
<proteinExistence type="inferred from homology"/>
<dbReference type="CDD" id="cd03113">
    <property type="entry name" value="CTPS_N"/>
    <property type="match status" value="1"/>
</dbReference>
<evidence type="ECO:0000256" key="8">
    <source>
        <dbReference type="ARBA" id="ARBA00022962"/>
    </source>
</evidence>
<evidence type="ECO:0000256" key="2">
    <source>
        <dbReference type="ARBA" id="ARBA00007533"/>
    </source>
</evidence>
<feature type="binding site" evidence="11">
    <location>
        <position position="364"/>
    </location>
    <ligand>
        <name>L-glutamine</name>
        <dbReference type="ChEBI" id="CHEBI:58359"/>
    </ligand>
</feature>
<dbReference type="Gene3D" id="3.40.50.300">
    <property type="entry name" value="P-loop containing nucleotide triphosphate hydrolases"/>
    <property type="match status" value="1"/>
</dbReference>
<evidence type="ECO:0000259" key="12">
    <source>
        <dbReference type="Pfam" id="PF00117"/>
    </source>
</evidence>
<dbReference type="UniPathway" id="UPA00159">
    <property type="reaction ID" value="UER00277"/>
</dbReference>
<comment type="catalytic activity">
    <reaction evidence="10 11">
        <text>UTP + L-glutamine + ATP + H2O = CTP + L-glutamate + ADP + phosphate + 2 H(+)</text>
        <dbReference type="Rhea" id="RHEA:26426"/>
        <dbReference type="ChEBI" id="CHEBI:15377"/>
        <dbReference type="ChEBI" id="CHEBI:15378"/>
        <dbReference type="ChEBI" id="CHEBI:29985"/>
        <dbReference type="ChEBI" id="CHEBI:30616"/>
        <dbReference type="ChEBI" id="CHEBI:37563"/>
        <dbReference type="ChEBI" id="CHEBI:43474"/>
        <dbReference type="ChEBI" id="CHEBI:46398"/>
        <dbReference type="ChEBI" id="CHEBI:58359"/>
        <dbReference type="ChEBI" id="CHEBI:456216"/>
        <dbReference type="EC" id="6.3.4.2"/>
    </reaction>
</comment>
<accession>A0A7W9KLU1</accession>
<dbReference type="NCBIfam" id="TIGR00337">
    <property type="entry name" value="PyrG"/>
    <property type="match status" value="1"/>
</dbReference>
<dbReference type="EMBL" id="JACHIR010000001">
    <property type="protein sequence ID" value="MBB5894930.1"/>
    <property type="molecule type" value="Genomic_DNA"/>
</dbReference>
<sequence length="562" mass="60518">MSQARMTKHVFVTGGVASSLGKGLTASSLGQLLTARGLRVTMQKLDPYLNVDPGTMNPFQHGEVFVTEDGAETDLDIGHYERFLDRDLSGSANVTTGQVYSAVIAKERRGEYLGDTVQVIPHITDEIKSRIRAMADPDENGVAPDVVITEVGGTVGDIESLPFLEAARQVRHDVGRDNCFFLHVSLVPYLAPSGELKTKPTQHSVAALRNIGIQPDAIVCRADREIPDGLKRKIALMCDVDTDAVVAAPDAPSIYDIPKVLHAEGLDAYVVRRLDLPFRDVSWTVWGDLLERVHNPSETARIALVGKYVDLPDAYLSVTEALRAGGFAHRAKVQIVWVPSDECETEAGAAHALSGVDGVLVPGGFGVRGIEGKIGAIRYARTRGIPTLGLCLGLQCMVIDAARGLAGIADANSDEFGEPTKNPVISTMADQTDVVAGERDMGGTMRLGAYPAKLLPGSQAAKAYGTTEVSERHRHRYEVNNAYRARLSKAGLVFSGTSPDGHLVEFVELPADKHPFFVGTQAHPELKSRPTRPHPLFAAFIRAALDYVAAERLPVELAEVNA</sequence>
<protein>
    <recommendedName>
        <fullName evidence="11">CTP synthase</fullName>
        <ecNumber evidence="11">6.3.4.2</ecNumber>
    </recommendedName>
    <alternativeName>
        <fullName evidence="11">Cytidine 5'-triphosphate synthase</fullName>
    </alternativeName>
    <alternativeName>
        <fullName evidence="11">Cytidine triphosphate synthetase</fullName>
        <shortName evidence="11">CTP synthetase</shortName>
        <shortName evidence="11">CTPS</shortName>
    </alternativeName>
    <alternativeName>
        <fullName evidence="11">UTP--ammonia ligase</fullName>
    </alternativeName>
</protein>
<dbReference type="InterPro" id="IPR017456">
    <property type="entry name" value="CTP_synthase_N"/>
</dbReference>
<dbReference type="PROSITE" id="PS51273">
    <property type="entry name" value="GATASE_TYPE_1"/>
    <property type="match status" value="1"/>
</dbReference>
<dbReference type="InterPro" id="IPR004468">
    <property type="entry name" value="CTP_synthase"/>
</dbReference>
<evidence type="ECO:0000256" key="5">
    <source>
        <dbReference type="ARBA" id="ARBA00022741"/>
    </source>
</evidence>
<feature type="active site" evidence="11">
    <location>
        <position position="523"/>
    </location>
</feature>
<feature type="binding site" evidence="11">
    <location>
        <begin position="157"/>
        <end position="159"/>
    </location>
    <ligand>
        <name>CTP</name>
        <dbReference type="ChEBI" id="CHEBI:37563"/>
        <note>allosteric inhibitor</note>
    </ligand>
</feature>
<feature type="binding site" evidence="11">
    <location>
        <position position="76"/>
    </location>
    <ligand>
        <name>ATP</name>
        <dbReference type="ChEBI" id="CHEBI:30616"/>
    </ligand>
</feature>
<evidence type="ECO:0000256" key="7">
    <source>
        <dbReference type="ARBA" id="ARBA00022842"/>
    </source>
</evidence>
<feature type="active site" description="Nucleophile; for glutamine hydrolysis" evidence="11">
    <location>
        <position position="391"/>
    </location>
</feature>
<dbReference type="InterPro" id="IPR029062">
    <property type="entry name" value="Class_I_gatase-like"/>
</dbReference>
<dbReference type="Pfam" id="PF06418">
    <property type="entry name" value="CTP_synth_N"/>
    <property type="match status" value="1"/>
</dbReference>
<comment type="catalytic activity">
    <reaction evidence="11">
        <text>L-glutamine + H2O = L-glutamate + NH4(+)</text>
        <dbReference type="Rhea" id="RHEA:15889"/>
        <dbReference type="ChEBI" id="CHEBI:15377"/>
        <dbReference type="ChEBI" id="CHEBI:28938"/>
        <dbReference type="ChEBI" id="CHEBI:29985"/>
        <dbReference type="ChEBI" id="CHEBI:58359"/>
    </reaction>
</comment>
<dbReference type="InterPro" id="IPR017926">
    <property type="entry name" value="GATASE"/>
</dbReference>
<keyword evidence="3 11" id="KW-0436">Ligase</keyword>
<evidence type="ECO:0000256" key="9">
    <source>
        <dbReference type="ARBA" id="ARBA00022975"/>
    </source>
</evidence>
<evidence type="ECO:0000256" key="4">
    <source>
        <dbReference type="ARBA" id="ARBA00022723"/>
    </source>
</evidence>
<evidence type="ECO:0000256" key="10">
    <source>
        <dbReference type="ARBA" id="ARBA00047781"/>
    </source>
</evidence>
<feature type="binding site" evidence="11">
    <location>
        <position position="18"/>
    </location>
    <ligand>
        <name>UTP</name>
        <dbReference type="ChEBI" id="CHEBI:46398"/>
    </ligand>
</feature>
<evidence type="ECO:0000313" key="15">
    <source>
        <dbReference type="Proteomes" id="UP000585638"/>
    </source>
</evidence>
<dbReference type="NCBIfam" id="NF003792">
    <property type="entry name" value="PRK05380.1"/>
    <property type="match status" value="1"/>
</dbReference>
<dbReference type="FunFam" id="3.40.50.300:FF:000009">
    <property type="entry name" value="CTP synthase"/>
    <property type="match status" value="1"/>
</dbReference>
<feature type="binding site" evidence="11">
    <location>
        <begin position="197"/>
        <end position="202"/>
    </location>
    <ligand>
        <name>CTP</name>
        <dbReference type="ChEBI" id="CHEBI:37563"/>
        <note>allosteric inhibitor</note>
    </ligand>
</feature>
<comment type="catalytic activity">
    <reaction evidence="11">
        <text>UTP + NH4(+) + ATP = CTP + ADP + phosphate + 2 H(+)</text>
        <dbReference type="Rhea" id="RHEA:16597"/>
        <dbReference type="ChEBI" id="CHEBI:15378"/>
        <dbReference type="ChEBI" id="CHEBI:28938"/>
        <dbReference type="ChEBI" id="CHEBI:30616"/>
        <dbReference type="ChEBI" id="CHEBI:37563"/>
        <dbReference type="ChEBI" id="CHEBI:43474"/>
        <dbReference type="ChEBI" id="CHEBI:46398"/>
        <dbReference type="ChEBI" id="CHEBI:456216"/>
    </reaction>
</comment>
<dbReference type="Proteomes" id="UP000585638">
    <property type="component" value="Unassembled WGS sequence"/>
</dbReference>
<dbReference type="GO" id="GO:0097268">
    <property type="term" value="C:cytoophidium"/>
    <property type="evidence" value="ECO:0007669"/>
    <property type="project" value="UniProtKB-ARBA"/>
</dbReference>
<dbReference type="GO" id="GO:0005524">
    <property type="term" value="F:ATP binding"/>
    <property type="evidence" value="ECO:0007669"/>
    <property type="project" value="UniProtKB-KW"/>
</dbReference>
<dbReference type="CDD" id="cd01746">
    <property type="entry name" value="GATase1_CTP_Synthase"/>
    <property type="match status" value="1"/>
</dbReference>
<dbReference type="InterPro" id="IPR027417">
    <property type="entry name" value="P-loop_NTPase"/>
</dbReference>
<feature type="binding site" evidence="11">
    <location>
        <position position="233"/>
    </location>
    <ligand>
        <name>CTP</name>
        <dbReference type="ChEBI" id="CHEBI:37563"/>
        <note>allosteric inhibitor</note>
    </ligand>
</feature>
<evidence type="ECO:0000256" key="1">
    <source>
        <dbReference type="ARBA" id="ARBA00005171"/>
    </source>
</evidence>
<comment type="caution">
    <text evidence="11">Lacks conserved residue(s) required for the propagation of feature annotation.</text>
</comment>
<dbReference type="PANTHER" id="PTHR11550">
    <property type="entry name" value="CTP SYNTHASE"/>
    <property type="match status" value="1"/>
</dbReference>
<feature type="binding site" evidence="11">
    <location>
        <position position="18"/>
    </location>
    <ligand>
        <name>CTP</name>
        <dbReference type="ChEBI" id="CHEBI:37563"/>
        <note>allosteric inhibitor</note>
    </ligand>
</feature>
<dbReference type="GO" id="GO:0003883">
    <property type="term" value="F:CTP synthase activity"/>
    <property type="evidence" value="ECO:0007669"/>
    <property type="project" value="UniProtKB-UniRule"/>
</dbReference>
<feature type="binding site" evidence="11">
    <location>
        <begin position="197"/>
        <end position="202"/>
    </location>
    <ligand>
        <name>UTP</name>
        <dbReference type="ChEBI" id="CHEBI:46398"/>
    </ligand>
</feature>
<evidence type="ECO:0000259" key="13">
    <source>
        <dbReference type="Pfam" id="PF06418"/>
    </source>
</evidence>
<dbReference type="HAMAP" id="MF_01227">
    <property type="entry name" value="PyrG"/>
    <property type="match status" value="1"/>
</dbReference>
<feature type="binding site" evidence="11">
    <location>
        <begin position="392"/>
        <end position="395"/>
    </location>
    <ligand>
        <name>L-glutamine</name>
        <dbReference type="ChEBI" id="CHEBI:58359"/>
    </ligand>
</feature>
<keyword evidence="4 11" id="KW-0479">Metal-binding</keyword>
<keyword evidence="8 11" id="KW-0315">Glutamine amidotransferase</keyword>
<comment type="function">
    <text evidence="11">Catalyzes the ATP-dependent amination of UTP to CTP with either L-glutamine or ammonia as the source of nitrogen. Regulates intracellular CTP levels through interactions with the four ribonucleotide triphosphates.</text>
</comment>
<feature type="binding site" evidence="11">
    <location>
        <position position="415"/>
    </location>
    <ligand>
        <name>L-glutamine</name>
        <dbReference type="ChEBI" id="CHEBI:58359"/>
    </ligand>
</feature>
<dbReference type="SUPFAM" id="SSF52540">
    <property type="entry name" value="P-loop containing nucleoside triphosphate hydrolases"/>
    <property type="match status" value="1"/>
</dbReference>
<dbReference type="PANTHER" id="PTHR11550:SF0">
    <property type="entry name" value="CTP SYNTHASE-RELATED"/>
    <property type="match status" value="1"/>
</dbReference>
<feature type="binding site" evidence="11">
    <location>
        <begin position="19"/>
        <end position="24"/>
    </location>
    <ligand>
        <name>ATP</name>
        <dbReference type="ChEBI" id="CHEBI:30616"/>
    </ligand>
</feature>
<reference evidence="14 15" key="1">
    <citation type="submission" date="2020-08" db="EMBL/GenBank/DDBJ databases">
        <title>Sequencing the genomes of 1000 actinobacteria strains.</title>
        <authorList>
            <person name="Klenk H.-P."/>
        </authorList>
    </citation>
    <scope>NUCLEOTIDE SEQUENCE [LARGE SCALE GENOMIC DNA]</scope>
    <source>
        <strain evidence="14 15">DSM 43851</strain>
    </source>
</reference>
<gene>
    <name evidence="11" type="primary">pyrG</name>
    <name evidence="14" type="ORF">BJ998_006126</name>
</gene>
<comment type="similarity">
    <text evidence="2 11">Belongs to the CTP synthase family.</text>
</comment>
<dbReference type="Gene3D" id="3.40.50.880">
    <property type="match status" value="1"/>
</dbReference>
<dbReference type="Pfam" id="PF00117">
    <property type="entry name" value="GATase"/>
    <property type="match status" value="1"/>
</dbReference>
<keyword evidence="7 11" id="KW-0460">Magnesium</keyword>
<feature type="binding site" evidence="11">
    <location>
        <position position="76"/>
    </location>
    <ligand>
        <name>Mg(2+)</name>
        <dbReference type="ChEBI" id="CHEBI:18420"/>
    </ligand>
</feature>
<comment type="caution">
    <text evidence="14">The sequence shown here is derived from an EMBL/GenBank/DDBJ whole genome shotgun (WGS) entry which is preliminary data.</text>
</comment>
<comment type="subunit">
    <text evidence="11">Homotetramer.</text>
</comment>
<feature type="binding site" evidence="11">
    <location>
        <position position="233"/>
    </location>
    <ligand>
        <name>UTP</name>
        <dbReference type="ChEBI" id="CHEBI:46398"/>
    </ligand>
</feature>
<evidence type="ECO:0000313" key="14">
    <source>
        <dbReference type="EMBL" id="MBB5894930.1"/>
    </source>
</evidence>